<reference evidence="1" key="3">
    <citation type="journal article" date="2017" name="Nature">
        <title>Genome sequence of the progenitor of the wheat D genome Aegilops tauschii.</title>
        <authorList>
            <person name="Luo M.C."/>
            <person name="Gu Y.Q."/>
            <person name="Puiu D."/>
            <person name="Wang H."/>
            <person name="Twardziok S.O."/>
            <person name="Deal K.R."/>
            <person name="Huo N."/>
            <person name="Zhu T."/>
            <person name="Wang L."/>
            <person name="Wang Y."/>
            <person name="McGuire P.E."/>
            <person name="Liu S."/>
            <person name="Long H."/>
            <person name="Ramasamy R.K."/>
            <person name="Rodriguez J.C."/>
            <person name="Van S.L."/>
            <person name="Yuan L."/>
            <person name="Wang Z."/>
            <person name="Xia Z."/>
            <person name="Xiao L."/>
            <person name="Anderson O.D."/>
            <person name="Ouyang S."/>
            <person name="Liang Y."/>
            <person name="Zimin A.V."/>
            <person name="Pertea G."/>
            <person name="Qi P."/>
            <person name="Bennetzen J.L."/>
            <person name="Dai X."/>
            <person name="Dawson M.W."/>
            <person name="Muller H.G."/>
            <person name="Kugler K."/>
            <person name="Rivarola-Duarte L."/>
            <person name="Spannagl M."/>
            <person name="Mayer K.F.X."/>
            <person name="Lu F.H."/>
            <person name="Bevan M.W."/>
            <person name="Leroy P."/>
            <person name="Li P."/>
            <person name="You F.M."/>
            <person name="Sun Q."/>
            <person name="Liu Z."/>
            <person name="Lyons E."/>
            <person name="Wicker T."/>
            <person name="Salzberg S.L."/>
            <person name="Devos K.M."/>
            <person name="Dvorak J."/>
        </authorList>
    </citation>
    <scope>NUCLEOTIDE SEQUENCE [LARGE SCALE GENOMIC DNA]</scope>
    <source>
        <strain evidence="1">cv. AL8/78</strain>
    </source>
</reference>
<reference evidence="1" key="4">
    <citation type="submission" date="2019-03" db="UniProtKB">
        <authorList>
            <consortium name="EnsemblPlants"/>
        </authorList>
    </citation>
    <scope>IDENTIFICATION</scope>
</reference>
<name>A0A453BS43_AEGTS</name>
<dbReference type="Proteomes" id="UP000015105">
    <property type="component" value="Chromosome 2D"/>
</dbReference>
<reference evidence="2" key="1">
    <citation type="journal article" date="2014" name="Science">
        <title>Ancient hybridizations among the ancestral genomes of bread wheat.</title>
        <authorList>
            <consortium name="International Wheat Genome Sequencing Consortium,"/>
            <person name="Marcussen T."/>
            <person name="Sandve S.R."/>
            <person name="Heier L."/>
            <person name="Spannagl M."/>
            <person name="Pfeifer M."/>
            <person name="Jakobsen K.S."/>
            <person name="Wulff B.B."/>
            <person name="Steuernagel B."/>
            <person name="Mayer K.F."/>
            <person name="Olsen O.A."/>
        </authorList>
    </citation>
    <scope>NUCLEOTIDE SEQUENCE [LARGE SCALE GENOMIC DNA]</scope>
    <source>
        <strain evidence="2">cv. AL8/78</strain>
    </source>
</reference>
<evidence type="ECO:0000313" key="1">
    <source>
        <dbReference type="EnsemblPlants" id="AET2Gv20611200.1"/>
    </source>
</evidence>
<proteinExistence type="predicted"/>
<sequence length="37" mass="4162">SFFQVDEMDRFEMKETVEAALSQLDSTGSPPLSSMSY</sequence>
<keyword evidence="2" id="KW-1185">Reference proteome</keyword>
<dbReference type="EnsemblPlants" id="AET2Gv20611200.1">
    <property type="protein sequence ID" value="AET2Gv20611200.1"/>
    <property type="gene ID" value="AET2Gv20611200"/>
</dbReference>
<organism evidence="1 2">
    <name type="scientific">Aegilops tauschii subsp. strangulata</name>
    <name type="common">Goatgrass</name>
    <dbReference type="NCBI Taxonomy" id="200361"/>
    <lineage>
        <taxon>Eukaryota</taxon>
        <taxon>Viridiplantae</taxon>
        <taxon>Streptophyta</taxon>
        <taxon>Embryophyta</taxon>
        <taxon>Tracheophyta</taxon>
        <taxon>Spermatophyta</taxon>
        <taxon>Magnoliopsida</taxon>
        <taxon>Liliopsida</taxon>
        <taxon>Poales</taxon>
        <taxon>Poaceae</taxon>
        <taxon>BOP clade</taxon>
        <taxon>Pooideae</taxon>
        <taxon>Triticodae</taxon>
        <taxon>Triticeae</taxon>
        <taxon>Triticinae</taxon>
        <taxon>Aegilops</taxon>
    </lineage>
</organism>
<reference evidence="1" key="5">
    <citation type="journal article" date="2021" name="G3 (Bethesda)">
        <title>Aegilops tauschii genome assembly Aet v5.0 features greater sequence contiguity and improved annotation.</title>
        <authorList>
            <person name="Wang L."/>
            <person name="Zhu T."/>
            <person name="Rodriguez J.C."/>
            <person name="Deal K.R."/>
            <person name="Dubcovsky J."/>
            <person name="McGuire P.E."/>
            <person name="Lux T."/>
            <person name="Spannagl M."/>
            <person name="Mayer K.F.X."/>
            <person name="Baldrich P."/>
            <person name="Meyers B.C."/>
            <person name="Huo N."/>
            <person name="Gu Y.Q."/>
            <person name="Zhou H."/>
            <person name="Devos K.M."/>
            <person name="Bennetzen J.L."/>
            <person name="Unver T."/>
            <person name="Budak H."/>
            <person name="Gulick P.J."/>
            <person name="Galiba G."/>
            <person name="Kalapos B."/>
            <person name="Nelson D.R."/>
            <person name="Li P."/>
            <person name="You F.M."/>
            <person name="Luo M.C."/>
            <person name="Dvorak J."/>
        </authorList>
    </citation>
    <scope>NUCLEOTIDE SEQUENCE [LARGE SCALE GENOMIC DNA]</scope>
    <source>
        <strain evidence="1">cv. AL8/78</strain>
    </source>
</reference>
<dbReference type="Gramene" id="AET2Gv20611200.1">
    <property type="protein sequence ID" value="AET2Gv20611200.1"/>
    <property type="gene ID" value="AET2Gv20611200"/>
</dbReference>
<protein>
    <submittedName>
        <fullName evidence="1">Uncharacterized protein</fullName>
    </submittedName>
</protein>
<reference evidence="2" key="2">
    <citation type="journal article" date="2017" name="Nat. Plants">
        <title>The Aegilops tauschii genome reveals multiple impacts of transposons.</title>
        <authorList>
            <person name="Zhao G."/>
            <person name="Zou C."/>
            <person name="Li K."/>
            <person name="Wang K."/>
            <person name="Li T."/>
            <person name="Gao L."/>
            <person name="Zhang X."/>
            <person name="Wang H."/>
            <person name="Yang Z."/>
            <person name="Liu X."/>
            <person name="Jiang W."/>
            <person name="Mao L."/>
            <person name="Kong X."/>
            <person name="Jiao Y."/>
            <person name="Jia J."/>
        </authorList>
    </citation>
    <scope>NUCLEOTIDE SEQUENCE [LARGE SCALE GENOMIC DNA]</scope>
    <source>
        <strain evidence="2">cv. AL8/78</strain>
    </source>
</reference>
<dbReference type="AlphaFoldDB" id="A0A453BS43"/>
<accession>A0A453BS43</accession>
<evidence type="ECO:0000313" key="2">
    <source>
        <dbReference type="Proteomes" id="UP000015105"/>
    </source>
</evidence>